<evidence type="ECO:0000256" key="6">
    <source>
        <dbReference type="ARBA" id="ARBA00022723"/>
    </source>
</evidence>
<reference evidence="13 14" key="1">
    <citation type="submission" date="2018-06" db="EMBL/GenBank/DDBJ databases">
        <authorList>
            <consortium name="Pathogen Informatics"/>
            <person name="Doyle S."/>
        </authorList>
    </citation>
    <scope>NUCLEOTIDE SEQUENCE [LARGE SCALE GENOMIC DNA]</scope>
    <source>
        <strain evidence="13 14">NCTC10684</strain>
    </source>
</reference>
<keyword evidence="8" id="KW-0784">Thiamine biosynthesis</keyword>
<organism evidence="13 14">
    <name type="scientific">Aminobacter aminovorans</name>
    <name type="common">Chelatobacter heintzii</name>
    <dbReference type="NCBI Taxonomy" id="83263"/>
    <lineage>
        <taxon>Bacteria</taxon>
        <taxon>Pseudomonadati</taxon>
        <taxon>Pseudomonadota</taxon>
        <taxon>Alphaproteobacteria</taxon>
        <taxon>Hyphomicrobiales</taxon>
        <taxon>Phyllobacteriaceae</taxon>
        <taxon>Aminobacter</taxon>
    </lineage>
</organism>
<dbReference type="GO" id="GO:0009228">
    <property type="term" value="P:thiamine biosynthetic process"/>
    <property type="evidence" value="ECO:0007669"/>
    <property type="project" value="UniProtKB-KW"/>
</dbReference>
<accession>A0A380WR60</accession>
<comment type="subunit">
    <text evidence="4">Homodimer.</text>
</comment>
<evidence type="ECO:0000256" key="11">
    <source>
        <dbReference type="ARBA" id="ARBA00048179"/>
    </source>
</evidence>
<dbReference type="EMBL" id="UFSM01000001">
    <property type="protein sequence ID" value="SUU91449.1"/>
    <property type="molecule type" value="Genomic_DNA"/>
</dbReference>
<evidence type="ECO:0000256" key="1">
    <source>
        <dbReference type="ARBA" id="ARBA00003469"/>
    </source>
</evidence>
<dbReference type="SUPFAM" id="SSF53850">
    <property type="entry name" value="Periplasmic binding protein-like II"/>
    <property type="match status" value="1"/>
</dbReference>
<dbReference type="GO" id="GO:0046872">
    <property type="term" value="F:metal ion binding"/>
    <property type="evidence" value="ECO:0007669"/>
    <property type="project" value="UniProtKB-KW"/>
</dbReference>
<comment type="similarity">
    <text evidence="3">Belongs to the NMT1/THI5 family.</text>
</comment>
<dbReference type="PANTHER" id="PTHR31528:SF1">
    <property type="entry name" value="4-AMINO-5-HYDROXYMETHYL-2-METHYLPYRIMIDINE PHOSPHATE SYNTHASE THI11-RELATED"/>
    <property type="match status" value="1"/>
</dbReference>
<feature type="domain" description="SsuA/THI5-like" evidence="12">
    <location>
        <begin position="15"/>
        <end position="228"/>
    </location>
</feature>
<evidence type="ECO:0000256" key="9">
    <source>
        <dbReference type="ARBA" id="ARBA00023004"/>
    </source>
</evidence>
<evidence type="ECO:0000259" key="12">
    <source>
        <dbReference type="Pfam" id="PF09084"/>
    </source>
</evidence>
<evidence type="ECO:0000313" key="14">
    <source>
        <dbReference type="Proteomes" id="UP000254701"/>
    </source>
</evidence>
<evidence type="ECO:0000256" key="4">
    <source>
        <dbReference type="ARBA" id="ARBA00011738"/>
    </source>
</evidence>
<dbReference type="OrthoDB" id="9815602at2"/>
<dbReference type="InterPro" id="IPR027939">
    <property type="entry name" value="NMT1/THI5"/>
</dbReference>
<evidence type="ECO:0000256" key="5">
    <source>
        <dbReference type="ARBA" id="ARBA00022679"/>
    </source>
</evidence>
<dbReference type="Gene3D" id="3.40.190.10">
    <property type="entry name" value="Periplasmic binding protein-like II"/>
    <property type="match status" value="2"/>
</dbReference>
<dbReference type="AlphaFoldDB" id="A0A380WR60"/>
<evidence type="ECO:0000313" key="13">
    <source>
        <dbReference type="EMBL" id="SUU91449.1"/>
    </source>
</evidence>
<evidence type="ECO:0000256" key="8">
    <source>
        <dbReference type="ARBA" id="ARBA00022977"/>
    </source>
</evidence>
<gene>
    <name evidence="13" type="ORF">NCTC10684_04715</name>
</gene>
<sequence>MELRFKLNYLYQGQNSPFLHAVDAGYFGDHGLSCSFVEGFSSSLVTRALVGGEADIGYGDVSSVFERALHTGETEISCLVPIYEHTPCCLGYISDGKPLTLADIPGSTLCGPNGDTSARLLPLLLKRNGFAPDSYTYLGVQPEERDRLVASRSVLAATCFDATLKFAMEMRGYDASGLDFLYFADNGLDIYSGALVALNSVLEKDPGLTGKLQAITRQAWHDCLANPQLGVDAVTRRSPGMDPEIVLKQLTWILERQVFPDGARPMEFDLGGAKMADTLACATYSVGAEAKRSADGLATEICVV</sequence>
<keyword evidence="6" id="KW-0479">Metal-binding</keyword>
<keyword evidence="7" id="KW-0663">Pyridoxal phosphate</keyword>
<comment type="pathway">
    <text evidence="2">Cofactor biosynthesis; thiamine diphosphate biosynthesis.</text>
</comment>
<comment type="function">
    <text evidence="1">Responsible for the formation of the pyrimidine heterocycle in the thiamine biosynthesis pathway. Catalyzes the formation of hydroxymethylpyrimidine phosphate (HMP-P) from histidine and pyridoxal phosphate (PLP). The protein uses PLP and the active site histidine to form HMP-P, generating an inactive enzyme. The enzyme can only undergo a single turnover, which suggests it is a suicide enzyme.</text>
</comment>
<evidence type="ECO:0000256" key="10">
    <source>
        <dbReference type="ARBA" id="ARBA00033171"/>
    </source>
</evidence>
<dbReference type="Proteomes" id="UP000254701">
    <property type="component" value="Unassembled WGS sequence"/>
</dbReference>
<protein>
    <recommendedName>
        <fullName evidence="10">Thiamine pyrimidine synthase</fullName>
    </recommendedName>
</protein>
<comment type="catalytic activity">
    <reaction evidence="11">
        <text>N(6)-(pyridoxal phosphate)-L-lysyl-[4-amino-5-hydroxymethyl-2-methylpyrimidine phosphate synthase] + L-histidyl-[4-amino-5-hydroxymethyl-2-methylpyrimidine phosphate synthase] + 2 Fe(3+) + 4 H2O = L-lysyl-[4-amino-5-hydroxymethyl-2-methylpyrimidine phosphate synthase] + (2S)-2-amino-5-hydroxy-4-oxopentanoyl-[4-amino-5-hydroxymethyl-2-methylpyrimidine phosphate synthase] + 4-amino-2-methyl-5-(phosphooxymethyl)pyrimidine + 3-oxopropanoate + 2 Fe(2+) + 2 H(+)</text>
        <dbReference type="Rhea" id="RHEA:65756"/>
        <dbReference type="Rhea" id="RHEA-COMP:16892"/>
        <dbReference type="Rhea" id="RHEA-COMP:16893"/>
        <dbReference type="Rhea" id="RHEA-COMP:16894"/>
        <dbReference type="Rhea" id="RHEA-COMP:16895"/>
        <dbReference type="ChEBI" id="CHEBI:15377"/>
        <dbReference type="ChEBI" id="CHEBI:15378"/>
        <dbReference type="ChEBI" id="CHEBI:29033"/>
        <dbReference type="ChEBI" id="CHEBI:29034"/>
        <dbReference type="ChEBI" id="CHEBI:29969"/>
        <dbReference type="ChEBI" id="CHEBI:29979"/>
        <dbReference type="ChEBI" id="CHEBI:33190"/>
        <dbReference type="ChEBI" id="CHEBI:58354"/>
        <dbReference type="ChEBI" id="CHEBI:143915"/>
        <dbReference type="ChEBI" id="CHEBI:157692"/>
    </reaction>
    <physiologicalReaction direction="left-to-right" evidence="11">
        <dbReference type="Rhea" id="RHEA:65757"/>
    </physiologicalReaction>
</comment>
<evidence type="ECO:0000256" key="2">
    <source>
        <dbReference type="ARBA" id="ARBA00004948"/>
    </source>
</evidence>
<keyword evidence="9" id="KW-0408">Iron</keyword>
<proteinExistence type="inferred from homology"/>
<dbReference type="InterPro" id="IPR015168">
    <property type="entry name" value="SsuA/THI5"/>
</dbReference>
<evidence type="ECO:0000256" key="3">
    <source>
        <dbReference type="ARBA" id="ARBA00009406"/>
    </source>
</evidence>
<evidence type="ECO:0000256" key="7">
    <source>
        <dbReference type="ARBA" id="ARBA00022898"/>
    </source>
</evidence>
<name>A0A380WR60_AMIAI</name>
<dbReference type="RefSeq" id="WP_115733313.1">
    <property type="nucleotide sequence ID" value="NZ_BAAAVY010000017.1"/>
</dbReference>
<keyword evidence="5" id="KW-0808">Transferase</keyword>
<dbReference type="GO" id="GO:0016740">
    <property type="term" value="F:transferase activity"/>
    <property type="evidence" value="ECO:0007669"/>
    <property type="project" value="UniProtKB-KW"/>
</dbReference>
<dbReference type="Pfam" id="PF09084">
    <property type="entry name" value="NMT1"/>
    <property type="match status" value="1"/>
</dbReference>
<dbReference type="PANTHER" id="PTHR31528">
    <property type="entry name" value="4-AMINO-5-HYDROXYMETHYL-2-METHYLPYRIMIDINE PHOSPHATE SYNTHASE THI11-RELATED"/>
    <property type="match status" value="1"/>
</dbReference>